<keyword evidence="2" id="KW-1185">Reference proteome</keyword>
<comment type="caution">
    <text evidence="1">The sequence shown here is derived from an EMBL/GenBank/DDBJ whole genome shotgun (WGS) entry which is preliminary data.</text>
</comment>
<evidence type="ECO:0000313" key="2">
    <source>
        <dbReference type="Proteomes" id="UP001060215"/>
    </source>
</evidence>
<proteinExistence type="predicted"/>
<name>A0ACC0J465_9ERIC</name>
<protein>
    <submittedName>
        <fullName evidence="1">Uncharacterized protein</fullName>
    </submittedName>
</protein>
<dbReference type="Proteomes" id="UP001060215">
    <property type="component" value="Chromosome 1"/>
</dbReference>
<organism evidence="1 2">
    <name type="scientific">Camellia lanceoleosa</name>
    <dbReference type="NCBI Taxonomy" id="1840588"/>
    <lineage>
        <taxon>Eukaryota</taxon>
        <taxon>Viridiplantae</taxon>
        <taxon>Streptophyta</taxon>
        <taxon>Embryophyta</taxon>
        <taxon>Tracheophyta</taxon>
        <taxon>Spermatophyta</taxon>
        <taxon>Magnoliopsida</taxon>
        <taxon>eudicotyledons</taxon>
        <taxon>Gunneridae</taxon>
        <taxon>Pentapetalae</taxon>
        <taxon>asterids</taxon>
        <taxon>Ericales</taxon>
        <taxon>Theaceae</taxon>
        <taxon>Camellia</taxon>
    </lineage>
</organism>
<reference evidence="1 2" key="1">
    <citation type="journal article" date="2022" name="Plant J.">
        <title>Chromosome-level genome of Camellia lanceoleosa provides a valuable resource for understanding genome evolution and self-incompatibility.</title>
        <authorList>
            <person name="Gong W."/>
            <person name="Xiao S."/>
            <person name="Wang L."/>
            <person name="Liao Z."/>
            <person name="Chang Y."/>
            <person name="Mo W."/>
            <person name="Hu G."/>
            <person name="Li W."/>
            <person name="Zhao G."/>
            <person name="Zhu H."/>
            <person name="Hu X."/>
            <person name="Ji K."/>
            <person name="Xiang X."/>
            <person name="Song Q."/>
            <person name="Yuan D."/>
            <person name="Jin S."/>
            <person name="Zhang L."/>
        </authorList>
    </citation>
    <scope>NUCLEOTIDE SEQUENCE [LARGE SCALE GENOMIC DNA]</scope>
    <source>
        <strain evidence="1">SQ_2022a</strain>
    </source>
</reference>
<dbReference type="EMBL" id="CM045758">
    <property type="protein sequence ID" value="KAI8031026.1"/>
    <property type="molecule type" value="Genomic_DNA"/>
</dbReference>
<accession>A0ACC0J465</accession>
<gene>
    <name evidence="1" type="ORF">LOK49_LG01G00298</name>
</gene>
<evidence type="ECO:0000313" key="1">
    <source>
        <dbReference type="EMBL" id="KAI8031026.1"/>
    </source>
</evidence>
<sequence length="758" mass="85943">MTDEERQKVNHYLPLHVAAIKGDWESANKFIEQEPDAVRFPITGLRQTSLVVAIRLARRNEFVKRLIEKTSLEVLALVDSRGRIALHDASITGNVEAAKLLVQRNAILSNILDNKRRVPLYYAANFSFREMVLYLLDVTRSLDVNTEHLEPKPLGVNKENLEPKPFEDRSGVTLLYRLATSGLYDIALSVLSRYAKLAYLEPSPLTMISKKPSSFRSGTPLNSWQNLIYSAVPIKLETIADHHSQRDIENPTDCFISSVVDVKRRLHAMFWDVAENFVPQIKHIREKKLLHHQALELVKRLCTEVAKSNILIAPQIFVTPLHQAISFGIREIVEEILKSDPNVINLRTIEDQTIFQYAIMCRSESVFNLIYQLEDYSHALLSSQDKSSNNALHLAGFLGPMQQLKVSAAGPALQVQRELEWFKIQLKTNGMQPMDHQNTTIGDNQENNTDANKTILITKQVRVPDQMEKYKLFGPMERGSSIYQALDIVTNELVCLRRECFLNREQGVPSSVIREISFMREMRHRNILRLLDVVNKERSVHLVTEHVELDLRKFMDTSPEIVKTPSVTKIAGFGSARTFGVPVDTYTEGGKLQVETPWYRAPELMLGELNYSSLVDVWSVGCLFAEMVTQQPLFATTSQVEQLRRIFSIMGKPTKETWPGVTSLCPYLENFAVNEPKNLADEVPGLELVGVDLLSLKSLPSSLSISPSPPPTATSPPLRYLLRGCRRDVENVPVFTIFVPFLDDEDDTNDLRCEGSRI</sequence>